<feature type="transmembrane region" description="Helical" evidence="1">
    <location>
        <begin position="149"/>
        <end position="181"/>
    </location>
</feature>
<feature type="transmembrane region" description="Helical" evidence="1">
    <location>
        <begin position="113"/>
        <end position="133"/>
    </location>
</feature>
<feature type="transmembrane region" description="Helical" evidence="1">
    <location>
        <begin position="6"/>
        <end position="26"/>
    </location>
</feature>
<evidence type="ECO:0000256" key="1">
    <source>
        <dbReference type="SAM" id="Phobius"/>
    </source>
</evidence>
<feature type="transmembrane region" description="Helical" evidence="1">
    <location>
        <begin position="47"/>
        <end position="66"/>
    </location>
</feature>
<organism evidence="2 3">
    <name type="scientific">Christiangramia oceanisediminis</name>
    <dbReference type="NCBI Taxonomy" id="2920386"/>
    <lineage>
        <taxon>Bacteria</taxon>
        <taxon>Pseudomonadati</taxon>
        <taxon>Bacteroidota</taxon>
        <taxon>Flavobacteriia</taxon>
        <taxon>Flavobacteriales</taxon>
        <taxon>Flavobacteriaceae</taxon>
        <taxon>Christiangramia</taxon>
    </lineage>
</organism>
<keyword evidence="1" id="KW-0812">Transmembrane</keyword>
<keyword evidence="1" id="KW-1133">Transmembrane helix</keyword>
<name>A0A9X2KVD1_9FLAO</name>
<feature type="transmembrane region" description="Helical" evidence="1">
    <location>
        <begin position="233"/>
        <end position="250"/>
    </location>
</feature>
<keyword evidence="1" id="KW-0472">Membrane</keyword>
<feature type="transmembrane region" description="Helical" evidence="1">
    <location>
        <begin position="308"/>
        <end position="330"/>
    </location>
</feature>
<comment type="caution">
    <text evidence="2">The sequence shown here is derived from an EMBL/GenBank/DDBJ whole genome shotgun (WGS) entry which is preliminary data.</text>
</comment>
<sequence length="410" mass="47762">MNWISPEIDVLNILEALCLLPFMYIINQYLFKKLKEKHDFFSTRSMNLLFIYHLVFAGVYYSYALFNPSDSKRYFRVVNNTEEPWFHFFKTETSFIDFLSYPFIKYFNFSYEMMMLGFAWLGFLGFVFAYLFFKEHISLKIKIFKKIDFLWLILFLPNMHFWTASIGKGAPIFLALMLFAYSLHKPGKRWKTLLAGALLVFAIRPHMLLLIIMGAVAGIMLCKQSLDWKKKSLVIASIGSILLIFHQPILKVVDLHNSTNLVSDFLSFSEQRAESLSDSGSGVNMAEYSLPEKFFTFWFRPLFFDAPGLFGIIVSIENFIYLLIFGKILRLKFFRFLKSAPLHVKSSLALFLISSFAMTFIMSNLGIIIRQKSMIMYFMFFVVYYYLGQQKSISQKPEGTGNIHSLPKAA</sequence>
<dbReference type="EMBL" id="JANCNS010000001">
    <property type="protein sequence ID" value="MCP9199062.1"/>
    <property type="molecule type" value="Genomic_DNA"/>
</dbReference>
<proteinExistence type="predicted"/>
<feature type="transmembrane region" description="Helical" evidence="1">
    <location>
        <begin position="193"/>
        <end position="221"/>
    </location>
</feature>
<accession>A0A9X2KVD1</accession>
<protein>
    <submittedName>
        <fullName evidence="2">Uncharacterized protein</fullName>
    </submittedName>
</protein>
<dbReference type="AlphaFoldDB" id="A0A9X2KVD1"/>
<keyword evidence="3" id="KW-1185">Reference proteome</keyword>
<feature type="transmembrane region" description="Helical" evidence="1">
    <location>
        <begin position="342"/>
        <end position="362"/>
    </location>
</feature>
<evidence type="ECO:0000313" key="3">
    <source>
        <dbReference type="Proteomes" id="UP001155280"/>
    </source>
</evidence>
<reference evidence="2" key="1">
    <citation type="submission" date="2022-07" db="EMBL/GenBank/DDBJ databases">
        <title>Gramela sediminis sp. nov., isolated from deep-sea sediment of the Indian Ocean.</title>
        <authorList>
            <person name="Shi H."/>
        </authorList>
    </citation>
    <scope>NUCLEOTIDE SEQUENCE</scope>
    <source>
        <strain evidence="2">GC03-9</strain>
    </source>
</reference>
<evidence type="ECO:0000313" key="2">
    <source>
        <dbReference type="EMBL" id="MCP9199062.1"/>
    </source>
</evidence>
<gene>
    <name evidence="2" type="ORF">MKO06_04025</name>
</gene>
<feature type="transmembrane region" description="Helical" evidence="1">
    <location>
        <begin position="368"/>
        <end position="387"/>
    </location>
</feature>
<dbReference type="RefSeq" id="WP_241549375.1">
    <property type="nucleotide sequence ID" value="NZ_JANCNS010000001.1"/>
</dbReference>
<dbReference type="Proteomes" id="UP001155280">
    <property type="component" value="Unassembled WGS sequence"/>
</dbReference>